<dbReference type="Proteomes" id="UP000199118">
    <property type="component" value="Unassembled WGS sequence"/>
</dbReference>
<dbReference type="PANTHER" id="PTHR10357">
    <property type="entry name" value="ALPHA-AMYLASE FAMILY MEMBER"/>
    <property type="match status" value="1"/>
</dbReference>
<gene>
    <name evidence="4" type="ORF">SAMN05444336_108115</name>
</gene>
<dbReference type="InterPro" id="IPR017853">
    <property type="entry name" value="GH"/>
</dbReference>
<dbReference type="PANTHER" id="PTHR10357:SF179">
    <property type="entry name" value="NEUTRAL AND BASIC AMINO ACID TRANSPORT PROTEIN RBAT"/>
    <property type="match status" value="1"/>
</dbReference>
<evidence type="ECO:0000256" key="1">
    <source>
        <dbReference type="ARBA" id="ARBA00008061"/>
    </source>
</evidence>
<dbReference type="GO" id="GO:0004556">
    <property type="term" value="F:alpha-amylase activity"/>
    <property type="evidence" value="ECO:0007669"/>
    <property type="project" value="TreeGrafter"/>
</dbReference>
<dbReference type="SUPFAM" id="SSF51445">
    <property type="entry name" value="(Trans)glycosidases"/>
    <property type="match status" value="1"/>
</dbReference>
<feature type="compositionally biased region" description="Low complexity" evidence="2">
    <location>
        <begin position="121"/>
        <end position="134"/>
    </location>
</feature>
<dbReference type="Pfam" id="PF00128">
    <property type="entry name" value="Alpha-amylase"/>
    <property type="match status" value="1"/>
</dbReference>
<evidence type="ECO:0000313" key="4">
    <source>
        <dbReference type="EMBL" id="SDX68986.1"/>
    </source>
</evidence>
<name>A0A1H3DRG4_9RHOB</name>
<sequence>MICRIYPRSYQDTIGNGVGDLPGVLRRLDHIADPGVDAIWLSPFVASPMRDFGYDVSDYLSVDPMFGTLEDLRALVEAAHARGLKVLMDQVRSHSSNEHPWFLESRGSPMARGPTTGCRCSAARPGSGSRGAASIVRTTSCASGRT</sequence>
<accession>A0A1H3DRG4</accession>
<dbReference type="Gene3D" id="3.90.400.10">
    <property type="entry name" value="Oligo-1,6-glucosidase, Domain 2"/>
    <property type="match status" value="1"/>
</dbReference>
<dbReference type="STRING" id="356660.SAMN05444336_108115"/>
<evidence type="ECO:0000313" key="5">
    <source>
        <dbReference type="Proteomes" id="UP000199118"/>
    </source>
</evidence>
<feature type="compositionally biased region" description="Polar residues" evidence="2">
    <location>
        <begin position="136"/>
        <end position="146"/>
    </location>
</feature>
<feature type="region of interest" description="Disordered" evidence="2">
    <location>
        <begin position="121"/>
        <end position="146"/>
    </location>
</feature>
<dbReference type="SMART" id="SM00642">
    <property type="entry name" value="Aamy"/>
    <property type="match status" value="1"/>
</dbReference>
<comment type="similarity">
    <text evidence="1">Belongs to the glycosyl hydrolase 13 family.</text>
</comment>
<keyword evidence="5" id="KW-1185">Reference proteome</keyword>
<reference evidence="4 5" key="1">
    <citation type="submission" date="2016-10" db="EMBL/GenBank/DDBJ databases">
        <authorList>
            <person name="de Groot N.N."/>
        </authorList>
    </citation>
    <scope>NUCLEOTIDE SEQUENCE [LARGE SCALE GENOMIC DNA]</scope>
    <source>
        <strain evidence="4 5">DSM 17890</strain>
    </source>
</reference>
<dbReference type="AlphaFoldDB" id="A0A1H3DRG4"/>
<dbReference type="EMBL" id="FNMZ01000008">
    <property type="protein sequence ID" value="SDX68986.1"/>
    <property type="molecule type" value="Genomic_DNA"/>
</dbReference>
<dbReference type="Gene3D" id="3.20.20.80">
    <property type="entry name" value="Glycosidases"/>
    <property type="match status" value="1"/>
</dbReference>
<proteinExistence type="inferred from homology"/>
<evidence type="ECO:0000259" key="3">
    <source>
        <dbReference type="SMART" id="SM00642"/>
    </source>
</evidence>
<dbReference type="InterPro" id="IPR045857">
    <property type="entry name" value="O16G_dom_2"/>
</dbReference>
<protein>
    <submittedName>
        <fullName evidence="4">Alpha-glucosidase</fullName>
    </submittedName>
</protein>
<dbReference type="InterPro" id="IPR006047">
    <property type="entry name" value="GH13_cat_dom"/>
</dbReference>
<evidence type="ECO:0000256" key="2">
    <source>
        <dbReference type="SAM" id="MobiDB-lite"/>
    </source>
</evidence>
<feature type="domain" description="Glycosyl hydrolase family 13 catalytic" evidence="3">
    <location>
        <begin position="4"/>
        <end position="145"/>
    </location>
</feature>
<organism evidence="4 5">
    <name type="scientific">Albimonas donghaensis</name>
    <dbReference type="NCBI Taxonomy" id="356660"/>
    <lineage>
        <taxon>Bacteria</taxon>
        <taxon>Pseudomonadati</taxon>
        <taxon>Pseudomonadota</taxon>
        <taxon>Alphaproteobacteria</taxon>
        <taxon>Rhodobacterales</taxon>
        <taxon>Paracoccaceae</taxon>
        <taxon>Albimonas</taxon>
    </lineage>
</organism>
<dbReference type="GO" id="GO:0009313">
    <property type="term" value="P:oligosaccharide catabolic process"/>
    <property type="evidence" value="ECO:0007669"/>
    <property type="project" value="TreeGrafter"/>
</dbReference>